<proteinExistence type="predicted"/>
<accession>A0ABM1RNP2</accession>
<protein>
    <submittedName>
        <fullName evidence="2">Citrate synthase 4, mitochondrial-like</fullName>
    </submittedName>
</protein>
<organism evidence="1 2">
    <name type="scientific">Camelina sativa</name>
    <name type="common">False flax</name>
    <name type="synonym">Myagrum sativum</name>
    <dbReference type="NCBI Taxonomy" id="90675"/>
    <lineage>
        <taxon>Eukaryota</taxon>
        <taxon>Viridiplantae</taxon>
        <taxon>Streptophyta</taxon>
        <taxon>Embryophyta</taxon>
        <taxon>Tracheophyta</taxon>
        <taxon>Spermatophyta</taxon>
        <taxon>Magnoliopsida</taxon>
        <taxon>eudicotyledons</taxon>
        <taxon>Gunneridae</taxon>
        <taxon>Pentapetalae</taxon>
        <taxon>rosids</taxon>
        <taxon>malvids</taxon>
        <taxon>Brassicales</taxon>
        <taxon>Brassicaceae</taxon>
        <taxon>Camelineae</taxon>
        <taxon>Camelina</taxon>
    </lineage>
</organism>
<evidence type="ECO:0000313" key="2">
    <source>
        <dbReference type="RefSeq" id="XP_019100630.1"/>
    </source>
</evidence>
<keyword evidence="1" id="KW-1185">Reference proteome</keyword>
<name>A0ABM1RNP2_CAMSA</name>
<evidence type="ECO:0000313" key="1">
    <source>
        <dbReference type="Proteomes" id="UP000694864"/>
    </source>
</evidence>
<reference evidence="2" key="2">
    <citation type="submission" date="2025-08" db="UniProtKB">
        <authorList>
            <consortium name="RefSeq"/>
        </authorList>
    </citation>
    <scope>IDENTIFICATION</scope>
    <source>
        <tissue evidence="2">Leaf</tissue>
    </source>
</reference>
<dbReference type="GeneID" id="104783022"/>
<dbReference type="Proteomes" id="UP000694864">
    <property type="component" value="Chromosome 4"/>
</dbReference>
<gene>
    <name evidence="2" type="primary">LOC104783022</name>
</gene>
<reference evidence="1" key="1">
    <citation type="journal article" date="2014" name="Nat. Commun.">
        <title>The emerging biofuel crop Camelina sativa retains a highly undifferentiated hexaploid genome structure.</title>
        <authorList>
            <person name="Kagale S."/>
            <person name="Koh C."/>
            <person name="Nixon J."/>
            <person name="Bollina V."/>
            <person name="Clarke W.E."/>
            <person name="Tuteja R."/>
            <person name="Spillane C."/>
            <person name="Robinson S.J."/>
            <person name="Links M.G."/>
            <person name="Clarke C."/>
            <person name="Higgins E.E."/>
            <person name="Huebert T."/>
            <person name="Sharpe A.G."/>
            <person name="Parkin I.A."/>
        </authorList>
    </citation>
    <scope>NUCLEOTIDE SEQUENCE [LARGE SCALE GENOMIC DNA]</scope>
    <source>
        <strain evidence="1">cv. DH55</strain>
    </source>
</reference>
<dbReference type="RefSeq" id="XP_019100630.1">
    <property type="nucleotide sequence ID" value="XM_019245085.1"/>
</dbReference>
<sequence length="80" mass="8618">MMMKSCSSSSIVSCWLRNSTSTKCNQGQQSSLINPVRWLQMQSSSTHLSNNGGGSSIAQLQELIPEQQVLGGMRGRTGSL</sequence>